<accession>A0A9N8DG79</accession>
<dbReference type="PRINTS" id="PR00447">
    <property type="entry name" value="NATRESASSCMP"/>
</dbReference>
<protein>
    <submittedName>
        <fullName evidence="8">NRAMP-like transporter smf</fullName>
    </submittedName>
</protein>
<dbReference type="GO" id="GO:0034755">
    <property type="term" value="P:iron ion transmembrane transport"/>
    <property type="evidence" value="ECO:0007669"/>
    <property type="project" value="TreeGrafter"/>
</dbReference>
<reference evidence="8" key="1">
    <citation type="submission" date="2020-06" db="EMBL/GenBank/DDBJ databases">
        <authorList>
            <consortium name="Plant Systems Biology data submission"/>
        </authorList>
    </citation>
    <scope>NUCLEOTIDE SEQUENCE</scope>
    <source>
        <strain evidence="8">D6</strain>
    </source>
</reference>
<feature type="transmembrane region" description="Helical" evidence="7">
    <location>
        <begin position="177"/>
        <end position="199"/>
    </location>
</feature>
<keyword evidence="9" id="KW-1185">Reference proteome</keyword>
<evidence type="ECO:0000256" key="4">
    <source>
        <dbReference type="ARBA" id="ARBA00022989"/>
    </source>
</evidence>
<feature type="transmembrane region" description="Helical" evidence="7">
    <location>
        <begin position="349"/>
        <end position="371"/>
    </location>
</feature>
<feature type="transmembrane region" description="Helical" evidence="7">
    <location>
        <begin position="378"/>
        <end position="398"/>
    </location>
</feature>
<dbReference type="OrthoDB" id="409173at2759"/>
<evidence type="ECO:0000256" key="6">
    <source>
        <dbReference type="SAM" id="MobiDB-lite"/>
    </source>
</evidence>
<dbReference type="EMBL" id="CAICTM010000125">
    <property type="protein sequence ID" value="CAB9502074.1"/>
    <property type="molecule type" value="Genomic_DNA"/>
</dbReference>
<dbReference type="AlphaFoldDB" id="A0A9N8DG79"/>
<keyword evidence="2" id="KW-0813">Transport</keyword>
<dbReference type="PANTHER" id="PTHR11706">
    <property type="entry name" value="SOLUTE CARRIER PROTEIN FAMILY 11 MEMBER"/>
    <property type="match status" value="1"/>
</dbReference>
<dbReference type="NCBIfam" id="NF037982">
    <property type="entry name" value="Nramp_1"/>
    <property type="match status" value="1"/>
</dbReference>
<feature type="region of interest" description="Disordered" evidence="6">
    <location>
        <begin position="490"/>
        <end position="520"/>
    </location>
</feature>
<keyword evidence="4 7" id="KW-1133">Transmembrane helix</keyword>
<dbReference type="Pfam" id="PF01566">
    <property type="entry name" value="Nramp"/>
    <property type="match status" value="1"/>
</dbReference>
<comment type="caution">
    <text evidence="8">The sequence shown here is derived from an EMBL/GenBank/DDBJ whole genome shotgun (WGS) entry which is preliminary data.</text>
</comment>
<keyword evidence="5 7" id="KW-0472">Membrane</keyword>
<proteinExistence type="predicted"/>
<evidence type="ECO:0000256" key="2">
    <source>
        <dbReference type="ARBA" id="ARBA00022448"/>
    </source>
</evidence>
<gene>
    <name evidence="8" type="ORF">SEMRO_126_G060660.1</name>
</gene>
<evidence type="ECO:0000313" key="8">
    <source>
        <dbReference type="EMBL" id="CAB9502074.1"/>
    </source>
</evidence>
<dbReference type="PANTHER" id="PTHR11706:SF33">
    <property type="entry name" value="NATURAL RESISTANCE-ASSOCIATED MACROPHAGE PROTEIN 2"/>
    <property type="match status" value="1"/>
</dbReference>
<dbReference type="GO" id="GO:0015086">
    <property type="term" value="F:cadmium ion transmembrane transporter activity"/>
    <property type="evidence" value="ECO:0007669"/>
    <property type="project" value="TreeGrafter"/>
</dbReference>
<feature type="transmembrane region" description="Helical" evidence="7">
    <location>
        <begin position="75"/>
        <end position="95"/>
    </location>
</feature>
<feature type="region of interest" description="Disordered" evidence="6">
    <location>
        <begin position="1"/>
        <end position="25"/>
    </location>
</feature>
<dbReference type="Proteomes" id="UP001153069">
    <property type="component" value="Unassembled WGS sequence"/>
</dbReference>
<sequence length="520" mass="57701">MAESEHASLAGNQNGDVKKPEKDEEVWSPSGSAWRDFLYFCGPGWFVSIAYVDPGNYQADIQAGATTRYYLLFSVWWSTLLSIYIQCLCVRLAFYGKMNLAQAQAKHVGSSRMMRYLNWAIAEFSTIITDLPEVIGFGIACNIIFGWPYYVGVLLSLLTTMMFLATMNYGMKVLEGIVFLFVFIMAVALFVEMSFVGVNTGELFEGWFIGFKDVTGEDVFSITGILGAVVMPHNLYLHTAALQSRKVEQKDESIRMAVKWSSFETVIPIIFSFFMNMAVIAIAAERVYGQVTDGEQVGLTDFCEFFKTIKGGCALWAIALLAAGQSSAITTTYTGQYVMDGFLNIQLPVSARAIVTRLVAITPCVIVSAAFPDNLNQMVNVVNSSLAFLLPFAFTPLVKYTCSHELMGTGVAPKWEKYLLYTLCFVVWAINAIAFSAEGGGLFADRSSNYYLRSSTATSKDHGSMDRLSVKLDLAKSFLADQDFSWIPLEGESHPPQWPLDSKPDRKKKTTTTPWQNMVG</sequence>
<feature type="transmembrane region" description="Helical" evidence="7">
    <location>
        <begin position="263"/>
        <end position="284"/>
    </location>
</feature>
<evidence type="ECO:0000313" key="9">
    <source>
        <dbReference type="Proteomes" id="UP001153069"/>
    </source>
</evidence>
<feature type="transmembrane region" description="Helical" evidence="7">
    <location>
        <begin position="116"/>
        <end position="140"/>
    </location>
</feature>
<keyword evidence="3 7" id="KW-0812">Transmembrane</keyword>
<organism evidence="8 9">
    <name type="scientific">Seminavis robusta</name>
    <dbReference type="NCBI Taxonomy" id="568900"/>
    <lineage>
        <taxon>Eukaryota</taxon>
        <taxon>Sar</taxon>
        <taxon>Stramenopiles</taxon>
        <taxon>Ochrophyta</taxon>
        <taxon>Bacillariophyta</taxon>
        <taxon>Bacillariophyceae</taxon>
        <taxon>Bacillariophycidae</taxon>
        <taxon>Naviculales</taxon>
        <taxon>Naviculaceae</taxon>
        <taxon>Seminavis</taxon>
    </lineage>
</organism>
<evidence type="ECO:0000256" key="1">
    <source>
        <dbReference type="ARBA" id="ARBA00004141"/>
    </source>
</evidence>
<evidence type="ECO:0000256" key="7">
    <source>
        <dbReference type="SAM" id="Phobius"/>
    </source>
</evidence>
<evidence type="ECO:0000256" key="3">
    <source>
        <dbReference type="ARBA" id="ARBA00022692"/>
    </source>
</evidence>
<evidence type="ECO:0000256" key="5">
    <source>
        <dbReference type="ARBA" id="ARBA00023136"/>
    </source>
</evidence>
<dbReference type="NCBIfam" id="TIGR01197">
    <property type="entry name" value="nramp"/>
    <property type="match status" value="1"/>
</dbReference>
<feature type="transmembrane region" description="Helical" evidence="7">
    <location>
        <begin position="418"/>
        <end position="444"/>
    </location>
</feature>
<dbReference type="GO" id="GO:0005384">
    <property type="term" value="F:manganese ion transmembrane transporter activity"/>
    <property type="evidence" value="ECO:0007669"/>
    <property type="project" value="TreeGrafter"/>
</dbReference>
<comment type="subcellular location">
    <subcellularLocation>
        <location evidence="1">Membrane</location>
        <topology evidence="1">Multi-pass membrane protein</topology>
    </subcellularLocation>
</comment>
<dbReference type="InterPro" id="IPR001046">
    <property type="entry name" value="NRAMP_fam"/>
</dbReference>
<dbReference type="GO" id="GO:0005886">
    <property type="term" value="C:plasma membrane"/>
    <property type="evidence" value="ECO:0007669"/>
    <property type="project" value="TreeGrafter"/>
</dbReference>
<feature type="transmembrane region" description="Helical" evidence="7">
    <location>
        <begin position="219"/>
        <end position="242"/>
    </location>
</feature>
<feature type="transmembrane region" description="Helical" evidence="7">
    <location>
        <begin position="146"/>
        <end position="165"/>
    </location>
</feature>
<name>A0A9N8DG79_9STRA</name>